<evidence type="ECO:0000256" key="8">
    <source>
        <dbReference type="HAMAP-Rule" id="MF_00181"/>
    </source>
</evidence>
<keyword evidence="8" id="KW-0479">Metal-binding</keyword>
<feature type="domain" description="Cytosol aminopeptidase" evidence="9">
    <location>
        <begin position="335"/>
        <end position="342"/>
    </location>
</feature>
<evidence type="ECO:0000259" key="9">
    <source>
        <dbReference type="PROSITE" id="PS00631"/>
    </source>
</evidence>
<dbReference type="EMBL" id="CP009571">
    <property type="protein sequence ID" value="AIT05533.1"/>
    <property type="molecule type" value="Genomic_DNA"/>
</dbReference>
<evidence type="ECO:0000256" key="2">
    <source>
        <dbReference type="ARBA" id="ARBA00000967"/>
    </source>
</evidence>
<protein>
    <recommendedName>
        <fullName evidence="8">Probable cytosol aminopeptidase</fullName>
        <ecNumber evidence="8">3.4.11.1</ecNumber>
    </recommendedName>
    <alternativeName>
        <fullName evidence="8">Leucine aminopeptidase</fullName>
        <shortName evidence="8">LAP</shortName>
        <ecNumber evidence="8">3.4.11.10</ecNumber>
    </alternativeName>
    <alternativeName>
        <fullName evidence="8">Leucyl aminopeptidase</fullName>
    </alternativeName>
</protein>
<comment type="subcellular location">
    <subcellularLocation>
        <location evidence="8">Cytoplasm</location>
    </subcellularLocation>
</comment>
<dbReference type="Proteomes" id="UP000033200">
    <property type="component" value="Chromosome"/>
</dbReference>
<dbReference type="RefSeq" id="WP_038659315.1">
    <property type="nucleotide sequence ID" value="NZ_CP009571.1"/>
</dbReference>
<dbReference type="NCBIfam" id="NF002074">
    <property type="entry name" value="PRK00913.1-4"/>
    <property type="match status" value="1"/>
</dbReference>
<keyword evidence="5 8" id="KW-0645">Protease</keyword>
<dbReference type="SUPFAM" id="SSF52949">
    <property type="entry name" value="Macro domain-like"/>
    <property type="match status" value="1"/>
</dbReference>
<dbReference type="NCBIfam" id="NF002075">
    <property type="entry name" value="PRK00913.2-2"/>
    <property type="match status" value="1"/>
</dbReference>
<evidence type="ECO:0000256" key="6">
    <source>
        <dbReference type="ARBA" id="ARBA00022801"/>
    </source>
</evidence>
<feature type="binding site" evidence="8">
    <location>
        <position position="339"/>
    </location>
    <ligand>
        <name>Mn(2+)</name>
        <dbReference type="ChEBI" id="CHEBI:29035"/>
        <label>1</label>
    </ligand>
</feature>
<feature type="binding site" evidence="8">
    <location>
        <position position="339"/>
    </location>
    <ligand>
        <name>Mn(2+)</name>
        <dbReference type="ChEBI" id="CHEBI:29035"/>
        <label>2</label>
    </ligand>
</feature>
<feature type="binding site" evidence="8">
    <location>
        <position position="255"/>
    </location>
    <ligand>
        <name>Mn(2+)</name>
        <dbReference type="ChEBI" id="CHEBI:29035"/>
        <label>2</label>
    </ligand>
</feature>
<dbReference type="Gene3D" id="3.40.630.10">
    <property type="entry name" value="Zn peptidases"/>
    <property type="match status" value="1"/>
</dbReference>
<dbReference type="SUPFAM" id="SSF53187">
    <property type="entry name" value="Zn-dependent exopeptidases"/>
    <property type="match status" value="1"/>
</dbReference>
<organism evidence="10 11">
    <name type="scientific">Sphingomonas taxi</name>
    <dbReference type="NCBI Taxonomy" id="1549858"/>
    <lineage>
        <taxon>Bacteria</taxon>
        <taxon>Pseudomonadati</taxon>
        <taxon>Pseudomonadota</taxon>
        <taxon>Alphaproteobacteria</taxon>
        <taxon>Sphingomonadales</taxon>
        <taxon>Sphingomonadaceae</taxon>
        <taxon>Sphingomonas</taxon>
    </lineage>
</organism>
<keyword evidence="7 8" id="KW-0464">Manganese</keyword>
<accession>A0A097ED83</accession>
<dbReference type="HAMAP" id="MF_00181">
    <property type="entry name" value="Cytosol_peptidase_M17"/>
    <property type="match status" value="1"/>
</dbReference>
<dbReference type="GO" id="GO:0070006">
    <property type="term" value="F:metalloaminopeptidase activity"/>
    <property type="evidence" value="ECO:0007669"/>
    <property type="project" value="InterPro"/>
</dbReference>
<dbReference type="InterPro" id="IPR011356">
    <property type="entry name" value="Leucine_aapep/pepB"/>
</dbReference>
<evidence type="ECO:0000256" key="7">
    <source>
        <dbReference type="ARBA" id="ARBA00023211"/>
    </source>
</evidence>
<dbReference type="STRING" id="1549858.MC45_02970"/>
<feature type="binding site" evidence="8">
    <location>
        <position position="337"/>
    </location>
    <ligand>
        <name>Mn(2+)</name>
        <dbReference type="ChEBI" id="CHEBI:29035"/>
        <label>1</label>
    </ligand>
</feature>
<dbReference type="Pfam" id="PF00883">
    <property type="entry name" value="Peptidase_M17"/>
    <property type="match status" value="1"/>
</dbReference>
<dbReference type="PRINTS" id="PR00481">
    <property type="entry name" value="LAMNOPPTDASE"/>
</dbReference>
<feature type="binding site" evidence="8">
    <location>
        <position position="260"/>
    </location>
    <ligand>
        <name>Mn(2+)</name>
        <dbReference type="ChEBI" id="CHEBI:29035"/>
        <label>2</label>
    </ligand>
</feature>
<dbReference type="Pfam" id="PF02789">
    <property type="entry name" value="Peptidase_M17_N"/>
    <property type="match status" value="1"/>
</dbReference>
<keyword evidence="4 8" id="KW-0031">Aminopeptidase</keyword>
<name>A0A097ED83_9SPHN</name>
<evidence type="ECO:0000256" key="4">
    <source>
        <dbReference type="ARBA" id="ARBA00022438"/>
    </source>
</evidence>
<reference evidence="10 11" key="1">
    <citation type="submission" date="2014-09" db="EMBL/GenBank/DDBJ databases">
        <title>Using Illumina technology Improving SMRT sequencing Genome Assembly by RASTools.</title>
        <authorList>
            <person name="Zhou Y."/>
            <person name="Ma T."/>
            <person name="Liu T."/>
        </authorList>
    </citation>
    <scope>NUCLEOTIDE SEQUENCE [LARGE SCALE GENOMIC DNA]</scope>
    <source>
        <strain evidence="10 11">ATCC 55669</strain>
    </source>
</reference>
<proteinExistence type="inferred from homology"/>
<dbReference type="GO" id="GO:0030145">
    <property type="term" value="F:manganese ion binding"/>
    <property type="evidence" value="ECO:0007669"/>
    <property type="project" value="UniProtKB-UniRule"/>
</dbReference>
<comment type="catalytic activity">
    <reaction evidence="2 8">
        <text>Release of an N-terminal amino acid, preferentially leucine, but not glutamic or aspartic acids.</text>
        <dbReference type="EC" id="3.4.11.10"/>
    </reaction>
</comment>
<comment type="catalytic activity">
    <reaction evidence="1 8">
        <text>Release of an N-terminal amino acid, Xaa-|-Yaa-, in which Xaa is preferably Leu, but may be other amino acids including Pro although not Arg or Lys, and Yaa may be Pro. Amino acid amides and methyl esters are also readily hydrolyzed, but rates on arylamides are exceedingly low.</text>
        <dbReference type="EC" id="3.4.11.1"/>
    </reaction>
</comment>
<gene>
    <name evidence="8" type="primary">pepA</name>
    <name evidence="10" type="ORF">MC45_02970</name>
</gene>
<dbReference type="GO" id="GO:0005737">
    <property type="term" value="C:cytoplasm"/>
    <property type="evidence" value="ECO:0007669"/>
    <property type="project" value="UniProtKB-SubCell"/>
</dbReference>
<dbReference type="GO" id="GO:0006508">
    <property type="term" value="P:proteolysis"/>
    <property type="evidence" value="ECO:0007669"/>
    <property type="project" value="UniProtKB-KW"/>
</dbReference>
<dbReference type="InterPro" id="IPR043472">
    <property type="entry name" value="Macro_dom-like"/>
</dbReference>
<keyword evidence="8" id="KW-0963">Cytoplasm</keyword>
<dbReference type="EC" id="3.4.11.10" evidence="8"/>
<evidence type="ECO:0000256" key="3">
    <source>
        <dbReference type="ARBA" id="ARBA00009528"/>
    </source>
</evidence>
<dbReference type="AlphaFoldDB" id="A0A097ED83"/>
<comment type="cofactor">
    <cofactor evidence="8">
        <name>Mn(2+)</name>
        <dbReference type="ChEBI" id="CHEBI:29035"/>
    </cofactor>
    <text evidence="8">Binds 2 manganese ions per subunit.</text>
</comment>
<sequence length="490" mass="50554">MQIAFSSAASTAPAILALPIEKDLAGRASWAGLGDGHQALATAAARAARFDGEAGAIVGLFVAEGDATRQVLLLGVGANGEADWEKAGGALVARLLTSGATDVTADLSAASPTAKAAARFAAAAAQRAWRFDQYRTKLPEKQKPTLATLTIVGAPADTDAAWAAQHAVTQGLDLTRNLVAAPPNILYPESFVEQVRASVEGLGLEIITVDEAEMAELGMGALLGVSQGSVREARILALKWNGAGEGDPSLALVGKGVTFDTGGISLKPGAGMEDMKWDMGGAGAVAGTMKALAARKAKLNVVGVMGLVENMPDGNAQRPGDVVTSMSGQTIEILNTDAEGRLVLADAITWTQKTFRPKTIIDLATLTGAMIVSLGNEYGGVFANDDGLADTLLAAGLATGDKLWRFPLSDAYNKLIDSPIADMKNVGPRGAGSITAAQFIQRFVDEGVAWAHLDIAGMVWSDKAGATYDKGATGYGVRLLDRAIADHFEA</sequence>
<feature type="binding site" evidence="8">
    <location>
        <position position="278"/>
    </location>
    <ligand>
        <name>Mn(2+)</name>
        <dbReference type="ChEBI" id="CHEBI:29035"/>
        <label>2</label>
    </ligand>
</feature>
<dbReference type="eggNOG" id="COG0260">
    <property type="taxonomic scope" value="Bacteria"/>
</dbReference>
<dbReference type="InterPro" id="IPR000819">
    <property type="entry name" value="Peptidase_M17_C"/>
</dbReference>
<evidence type="ECO:0000313" key="10">
    <source>
        <dbReference type="EMBL" id="AIT05533.1"/>
    </source>
</evidence>
<dbReference type="NCBIfam" id="NF002077">
    <property type="entry name" value="PRK00913.2-4"/>
    <property type="match status" value="1"/>
</dbReference>
<evidence type="ECO:0000256" key="1">
    <source>
        <dbReference type="ARBA" id="ARBA00000135"/>
    </source>
</evidence>
<dbReference type="PANTHER" id="PTHR11963:SF23">
    <property type="entry name" value="CYTOSOL AMINOPEPTIDASE"/>
    <property type="match status" value="1"/>
</dbReference>
<dbReference type="EC" id="3.4.11.1" evidence="8"/>
<comment type="similarity">
    <text evidence="3 8">Belongs to the peptidase M17 family.</text>
</comment>
<evidence type="ECO:0000256" key="5">
    <source>
        <dbReference type="ARBA" id="ARBA00022670"/>
    </source>
</evidence>
<feature type="active site" evidence="8">
    <location>
        <position position="341"/>
    </location>
</feature>
<evidence type="ECO:0000313" key="11">
    <source>
        <dbReference type="Proteomes" id="UP000033200"/>
    </source>
</evidence>
<keyword evidence="6 8" id="KW-0378">Hydrolase</keyword>
<feature type="active site" evidence="8">
    <location>
        <position position="267"/>
    </location>
</feature>
<comment type="function">
    <text evidence="8">Presumably involved in the processing and regular turnover of intracellular proteins. Catalyzes the removal of unsubstituted N-terminal amino acids from various peptides.</text>
</comment>
<dbReference type="KEGG" id="stax:MC45_02970"/>
<dbReference type="InterPro" id="IPR008283">
    <property type="entry name" value="Peptidase_M17_N"/>
</dbReference>
<feature type="binding site" evidence="8">
    <location>
        <position position="260"/>
    </location>
    <ligand>
        <name>Mn(2+)</name>
        <dbReference type="ChEBI" id="CHEBI:29035"/>
        <label>1</label>
    </ligand>
</feature>
<dbReference type="HOGENOM" id="CLU_013734_6_0_5"/>
<dbReference type="InterPro" id="IPR023042">
    <property type="entry name" value="Peptidase_M17_leu_NH2_pept"/>
</dbReference>
<dbReference type="CDD" id="cd00433">
    <property type="entry name" value="Peptidase_M17"/>
    <property type="match status" value="1"/>
</dbReference>
<keyword evidence="11" id="KW-1185">Reference proteome</keyword>
<dbReference type="PANTHER" id="PTHR11963">
    <property type="entry name" value="LEUCINE AMINOPEPTIDASE-RELATED"/>
    <property type="match status" value="1"/>
</dbReference>
<dbReference type="Gene3D" id="3.40.220.10">
    <property type="entry name" value="Leucine Aminopeptidase, subunit E, domain 1"/>
    <property type="match status" value="1"/>
</dbReference>
<dbReference type="PROSITE" id="PS00631">
    <property type="entry name" value="CYTOSOL_AP"/>
    <property type="match status" value="1"/>
</dbReference>